<dbReference type="Pfam" id="PF12802">
    <property type="entry name" value="MarR_2"/>
    <property type="match status" value="1"/>
</dbReference>
<dbReference type="InterPro" id="IPR036390">
    <property type="entry name" value="WH_DNA-bd_sf"/>
</dbReference>
<dbReference type="GO" id="GO:0006950">
    <property type="term" value="P:response to stress"/>
    <property type="evidence" value="ECO:0007669"/>
    <property type="project" value="TreeGrafter"/>
</dbReference>
<dbReference type="GO" id="GO:0003700">
    <property type="term" value="F:DNA-binding transcription factor activity"/>
    <property type="evidence" value="ECO:0007669"/>
    <property type="project" value="InterPro"/>
</dbReference>
<dbReference type="PANTHER" id="PTHR33164:SF103">
    <property type="entry name" value="REGULATORY PROTEIN MARR"/>
    <property type="match status" value="1"/>
</dbReference>
<gene>
    <name evidence="2" type="ORF">MVAC_17945</name>
</gene>
<dbReference type="PANTHER" id="PTHR33164">
    <property type="entry name" value="TRANSCRIPTIONAL REGULATOR, MARR FAMILY"/>
    <property type="match status" value="1"/>
</dbReference>
<dbReference type="HOGENOM" id="CLU_083287_15_6_11"/>
<sequence length="154" mass="16753">MADMPDASRLRDLALTLHDLSWRIARFGPAQAGIEPLPASELAVLRTVMDQPDRAMSEVAQSLSMQPSNVSAAVRSLHDRGLVDKRPAAHDRRVTLLTPTRRALKEREQIEAAITATVSSALASLPAEQADTLQRAMPALRALTEQVGTAAWRL</sequence>
<name>K0ULI6_MYCVA</name>
<dbReference type="AlphaFoldDB" id="K0ULI6"/>
<keyword evidence="3" id="KW-1185">Reference proteome</keyword>
<dbReference type="RefSeq" id="WP_003933353.1">
    <property type="nucleotide sequence ID" value="NZ_JH814701.1"/>
</dbReference>
<dbReference type="PROSITE" id="PS50995">
    <property type="entry name" value="HTH_MARR_2"/>
    <property type="match status" value="1"/>
</dbReference>
<dbReference type="SMART" id="SM00347">
    <property type="entry name" value="HTH_MARR"/>
    <property type="match status" value="1"/>
</dbReference>
<reference evidence="2 3" key="1">
    <citation type="journal article" date="2012" name="J. Bacteriol.">
        <title>Complete Genome Sequence of Mycobacterium vaccae Type Strain ATCC 25954.</title>
        <authorList>
            <person name="Ho Y.S."/>
            <person name="Adroub S.A."/>
            <person name="Abadi M."/>
            <person name="Al Alwan B."/>
            <person name="Alkhateeb R."/>
            <person name="Gao G."/>
            <person name="Ragab A."/>
            <person name="Ali S."/>
            <person name="van Soolingen D."/>
            <person name="Bitter W."/>
            <person name="Pain A."/>
            <person name="Abdallah A.M."/>
        </authorList>
    </citation>
    <scope>NUCLEOTIDE SEQUENCE [LARGE SCALE GENOMIC DNA]</scope>
    <source>
        <strain evidence="2 3">ATCC 25954</strain>
    </source>
</reference>
<feature type="domain" description="HTH marR-type" evidence="1">
    <location>
        <begin position="10"/>
        <end position="142"/>
    </location>
</feature>
<protein>
    <submittedName>
        <fullName evidence="2">MarR family transcriptional regulator</fullName>
    </submittedName>
</protein>
<comment type="caution">
    <text evidence="2">The sequence shown here is derived from an EMBL/GenBank/DDBJ whole genome shotgun (WGS) entry which is preliminary data.</text>
</comment>
<evidence type="ECO:0000313" key="3">
    <source>
        <dbReference type="Proteomes" id="UP000006072"/>
    </source>
</evidence>
<dbReference type="SUPFAM" id="SSF46785">
    <property type="entry name" value="Winged helix' DNA-binding domain"/>
    <property type="match status" value="1"/>
</dbReference>
<organism evidence="2 3">
    <name type="scientific">Mycolicibacterium vaccae ATCC 25954</name>
    <dbReference type="NCBI Taxonomy" id="1194972"/>
    <lineage>
        <taxon>Bacteria</taxon>
        <taxon>Bacillati</taxon>
        <taxon>Actinomycetota</taxon>
        <taxon>Actinomycetes</taxon>
        <taxon>Mycobacteriales</taxon>
        <taxon>Mycobacteriaceae</taxon>
        <taxon>Mycolicibacterium</taxon>
    </lineage>
</organism>
<dbReference type="InterPro" id="IPR000835">
    <property type="entry name" value="HTH_MarR-typ"/>
</dbReference>
<dbReference type="InterPro" id="IPR039422">
    <property type="entry name" value="MarR/SlyA-like"/>
</dbReference>
<dbReference type="PATRIC" id="fig|1194972.3.peg.3574"/>
<accession>K0ULI6</accession>
<dbReference type="InterPro" id="IPR036388">
    <property type="entry name" value="WH-like_DNA-bd_sf"/>
</dbReference>
<dbReference type="eggNOG" id="COG1846">
    <property type="taxonomic scope" value="Bacteria"/>
</dbReference>
<dbReference type="EMBL" id="ALQA01000040">
    <property type="protein sequence ID" value="EJZ07691.1"/>
    <property type="molecule type" value="Genomic_DNA"/>
</dbReference>
<proteinExistence type="predicted"/>
<dbReference type="Proteomes" id="UP000006072">
    <property type="component" value="Unassembled WGS sequence"/>
</dbReference>
<dbReference type="Gene3D" id="1.10.10.10">
    <property type="entry name" value="Winged helix-like DNA-binding domain superfamily/Winged helix DNA-binding domain"/>
    <property type="match status" value="1"/>
</dbReference>
<evidence type="ECO:0000259" key="1">
    <source>
        <dbReference type="PROSITE" id="PS50995"/>
    </source>
</evidence>
<evidence type="ECO:0000313" key="2">
    <source>
        <dbReference type="EMBL" id="EJZ07691.1"/>
    </source>
</evidence>